<dbReference type="Proteomes" id="UP000027222">
    <property type="component" value="Unassembled WGS sequence"/>
</dbReference>
<feature type="region of interest" description="Disordered" evidence="1">
    <location>
        <begin position="177"/>
        <end position="207"/>
    </location>
</feature>
<dbReference type="OrthoDB" id="2976829at2759"/>
<dbReference type="EMBL" id="KL142478">
    <property type="protein sequence ID" value="KDR65199.1"/>
    <property type="molecule type" value="Genomic_DNA"/>
</dbReference>
<evidence type="ECO:0000256" key="1">
    <source>
        <dbReference type="SAM" id="MobiDB-lite"/>
    </source>
</evidence>
<accession>A0A067SBQ4</accession>
<evidence type="ECO:0000313" key="3">
    <source>
        <dbReference type="Proteomes" id="UP000027222"/>
    </source>
</evidence>
<gene>
    <name evidence="2" type="ORF">GALMADRAFT_46089</name>
</gene>
<dbReference type="STRING" id="685588.A0A067SBQ4"/>
<dbReference type="AlphaFoldDB" id="A0A067SBQ4"/>
<sequence length="207" mass="23796">LIRAKKAPRGAIAPLSIQPDGLFKLDVDDDIWQDVGLTDENDDDFEVPAWLGNDDVRSGIKALLDYERCVEEERRLIAEKLSMIQWICEEWTVVMNAIIWSEKDPDLVFQLNGRKSHLLRLCVTWEPYVRIIPLSADVAWGPNDEELADARAYEFNENTQESDMFQENSVISIAEEEEIEWSGSDDEENDAEVVDDMESDALQDNFR</sequence>
<dbReference type="HOGENOM" id="CLU_055157_0_0_1"/>
<keyword evidence="3" id="KW-1185">Reference proteome</keyword>
<feature type="non-terminal residue" evidence="2">
    <location>
        <position position="207"/>
    </location>
</feature>
<feature type="non-terminal residue" evidence="2">
    <location>
        <position position="1"/>
    </location>
</feature>
<name>A0A067SBQ4_GALM3</name>
<organism evidence="2 3">
    <name type="scientific">Galerina marginata (strain CBS 339.88)</name>
    <dbReference type="NCBI Taxonomy" id="685588"/>
    <lineage>
        <taxon>Eukaryota</taxon>
        <taxon>Fungi</taxon>
        <taxon>Dikarya</taxon>
        <taxon>Basidiomycota</taxon>
        <taxon>Agaricomycotina</taxon>
        <taxon>Agaricomycetes</taxon>
        <taxon>Agaricomycetidae</taxon>
        <taxon>Agaricales</taxon>
        <taxon>Agaricineae</taxon>
        <taxon>Strophariaceae</taxon>
        <taxon>Galerina</taxon>
    </lineage>
</organism>
<reference evidence="3" key="1">
    <citation type="journal article" date="2014" name="Proc. Natl. Acad. Sci. U.S.A.">
        <title>Extensive sampling of basidiomycete genomes demonstrates inadequacy of the white-rot/brown-rot paradigm for wood decay fungi.</title>
        <authorList>
            <person name="Riley R."/>
            <person name="Salamov A.A."/>
            <person name="Brown D.W."/>
            <person name="Nagy L.G."/>
            <person name="Floudas D."/>
            <person name="Held B.W."/>
            <person name="Levasseur A."/>
            <person name="Lombard V."/>
            <person name="Morin E."/>
            <person name="Otillar R."/>
            <person name="Lindquist E.A."/>
            <person name="Sun H."/>
            <person name="LaButti K.M."/>
            <person name="Schmutz J."/>
            <person name="Jabbour D."/>
            <person name="Luo H."/>
            <person name="Baker S.E."/>
            <person name="Pisabarro A.G."/>
            <person name="Walton J.D."/>
            <person name="Blanchette R.A."/>
            <person name="Henrissat B."/>
            <person name="Martin F."/>
            <person name="Cullen D."/>
            <person name="Hibbett D.S."/>
            <person name="Grigoriev I.V."/>
        </authorList>
    </citation>
    <scope>NUCLEOTIDE SEQUENCE [LARGE SCALE GENOMIC DNA]</scope>
    <source>
        <strain evidence="3">CBS 339.88</strain>
    </source>
</reference>
<evidence type="ECO:0000313" key="2">
    <source>
        <dbReference type="EMBL" id="KDR65199.1"/>
    </source>
</evidence>
<feature type="compositionally biased region" description="Acidic residues" evidence="1">
    <location>
        <begin position="177"/>
        <end position="201"/>
    </location>
</feature>
<proteinExistence type="predicted"/>
<protein>
    <submittedName>
        <fullName evidence="2">Uncharacterized protein</fullName>
    </submittedName>
</protein>